<dbReference type="SUPFAM" id="SSF49464">
    <property type="entry name" value="Carboxypeptidase regulatory domain-like"/>
    <property type="match status" value="1"/>
</dbReference>
<protein>
    <submittedName>
        <fullName evidence="1">Carboxypeptidase-like regulatory domain-containing protein</fullName>
    </submittedName>
</protein>
<dbReference type="RefSeq" id="WP_264435068.1">
    <property type="nucleotide sequence ID" value="NZ_CP081495.1"/>
</dbReference>
<accession>A0ABY6M3L4</accession>
<dbReference type="InterPro" id="IPR008969">
    <property type="entry name" value="CarboxyPept-like_regulatory"/>
</dbReference>
<evidence type="ECO:0000313" key="1">
    <source>
        <dbReference type="EMBL" id="UYW02502.1"/>
    </source>
</evidence>
<evidence type="ECO:0000313" key="2">
    <source>
        <dbReference type="Proteomes" id="UP001163328"/>
    </source>
</evidence>
<organism evidence="1 2">
    <name type="scientific">Flavobacterium agricola</name>
    <dbReference type="NCBI Taxonomy" id="2870839"/>
    <lineage>
        <taxon>Bacteria</taxon>
        <taxon>Pseudomonadati</taxon>
        <taxon>Bacteroidota</taxon>
        <taxon>Flavobacteriia</taxon>
        <taxon>Flavobacteriales</taxon>
        <taxon>Flavobacteriaceae</taxon>
        <taxon>Flavobacterium</taxon>
    </lineage>
</organism>
<dbReference type="EMBL" id="CP081495">
    <property type="protein sequence ID" value="UYW02502.1"/>
    <property type="molecule type" value="Genomic_DNA"/>
</dbReference>
<dbReference type="Proteomes" id="UP001163328">
    <property type="component" value="Chromosome"/>
</dbReference>
<dbReference type="Pfam" id="PF13715">
    <property type="entry name" value="CarbopepD_reg_2"/>
    <property type="match status" value="1"/>
</dbReference>
<name>A0ABY6M3L4_9FLAO</name>
<keyword evidence="2" id="KW-1185">Reference proteome</keyword>
<reference evidence="1" key="1">
    <citation type="submission" date="2021-08" db="EMBL/GenBank/DDBJ databases">
        <title>Flavobacterium sp. strain CC-SYL302.</title>
        <authorList>
            <person name="Lin S.-Y."/>
            <person name="Lee T.-H."/>
            <person name="Young C.-C."/>
        </authorList>
    </citation>
    <scope>NUCLEOTIDE SEQUENCE</scope>
    <source>
        <strain evidence="1">CC-SYL302</strain>
    </source>
</reference>
<sequence>MIRFLFITLLITQLTWAQKPSTVSGIVVDNGLLLKKVEVVNLSNKSNTTTNSKGFFSIEAQPNDTLVFHLTKYEAQKFIVEELDLAPNVVEIILDQKATELDEVVVHKNQNKSSRKEIQAIIDKQYVDDLQSSPKNRLVYNGSIENGVDLSRIGKEIFNLFKSTKKQPQISFRSFVFKHCDKYFFRDQLKLEEDQVLDFIAFCETDPNINAVIAKDNVFDLMDFLTSKKQAFTE</sequence>
<proteinExistence type="predicted"/>
<gene>
    <name evidence="1" type="ORF">K5I29_06380</name>
</gene>